<feature type="compositionally biased region" description="Basic and acidic residues" evidence="1">
    <location>
        <begin position="1"/>
        <end position="18"/>
    </location>
</feature>
<feature type="compositionally biased region" description="Basic and acidic residues" evidence="1">
    <location>
        <begin position="61"/>
        <end position="70"/>
    </location>
</feature>
<organism evidence="2 3">
    <name type="scientific">Cladosporium halotolerans</name>
    <dbReference type="NCBI Taxonomy" id="1052096"/>
    <lineage>
        <taxon>Eukaryota</taxon>
        <taxon>Fungi</taxon>
        <taxon>Dikarya</taxon>
        <taxon>Ascomycota</taxon>
        <taxon>Pezizomycotina</taxon>
        <taxon>Dothideomycetes</taxon>
        <taxon>Dothideomycetidae</taxon>
        <taxon>Cladosporiales</taxon>
        <taxon>Cladosporiaceae</taxon>
        <taxon>Cladosporium</taxon>
    </lineage>
</organism>
<dbReference type="InterPro" id="IPR029063">
    <property type="entry name" value="SAM-dependent_MTases_sf"/>
</dbReference>
<keyword evidence="3" id="KW-1185">Reference proteome</keyword>
<accession>A0AB34KWW6</accession>
<dbReference type="Proteomes" id="UP000803884">
    <property type="component" value="Unassembled WGS sequence"/>
</dbReference>
<dbReference type="PANTHER" id="PTHR43591">
    <property type="entry name" value="METHYLTRANSFERASE"/>
    <property type="match status" value="1"/>
</dbReference>
<feature type="compositionally biased region" description="Polar residues" evidence="1">
    <location>
        <begin position="19"/>
        <end position="28"/>
    </location>
</feature>
<dbReference type="PANTHER" id="PTHR43591:SF102">
    <property type="entry name" value="S-ADENOSYL-L-METHIONINE-DEPENDENT METHYLTRANSFERASE"/>
    <property type="match status" value="1"/>
</dbReference>
<reference evidence="2 3" key="1">
    <citation type="journal article" date="2020" name="Microbiol. Resour. Announc.">
        <title>Draft Genome Sequence of a Cladosporium Species Isolated from the Mesophotic Ascidian Didemnum maculosum.</title>
        <authorList>
            <person name="Gioti A."/>
            <person name="Siaperas R."/>
            <person name="Nikolaivits E."/>
            <person name="Le Goff G."/>
            <person name="Ouazzani J."/>
            <person name="Kotoulas G."/>
            <person name="Topakas E."/>
        </authorList>
    </citation>
    <scope>NUCLEOTIDE SEQUENCE [LARGE SCALE GENOMIC DNA]</scope>
    <source>
        <strain evidence="2 3">TM138-S3</strain>
    </source>
</reference>
<gene>
    <name evidence="2" type="ORF">WHR41_02457</name>
</gene>
<sequence>MVSDKTTADHEPPVRDNENAATGSQSEIDGNATGHGGDSTSSAGANSQPAASSSTTAELSAHAEDVRDQVQHGLPNDAHTPLRPQVGQDDALESHAGPAGDGQDDGPLVGQFADEQNLEVDDEFESDSAIGSDTQSATTSLASSIYNYRKEHGRTYHSYKDGKYIFPNDEREADRLDLQHHVLCLTYNSKLYFSPLGNPKNALDVGTGTGIWAIDFADQHPECQVTGIDLSPGQPTLVPPNLKFVVDDAEDTWLYQDKFDFIHARLMAGCFADWPNFFRQAYDNLEPGGWLELQDYGLPVRSKDGTHAGTNIHKWGALLCEAGRKMGRPMGSDVCDHYVAWMQAAGFVDVQQRMFMWPQNAWPKDPFMKELGRWNRVNCLEGLEGFCLALLTRGLGWKKEEVDVLVALVTKDFNDRGIHAYFPMPVVFGRKPFENEVVFQ</sequence>
<dbReference type="GO" id="GO:0008168">
    <property type="term" value="F:methyltransferase activity"/>
    <property type="evidence" value="ECO:0007669"/>
    <property type="project" value="TreeGrafter"/>
</dbReference>
<name>A0AB34KWW6_9PEZI</name>
<dbReference type="SUPFAM" id="SSF53335">
    <property type="entry name" value="S-adenosyl-L-methionine-dependent methyltransferases"/>
    <property type="match status" value="1"/>
</dbReference>
<evidence type="ECO:0000313" key="2">
    <source>
        <dbReference type="EMBL" id="KAL1588751.1"/>
    </source>
</evidence>
<comment type="caution">
    <text evidence="2">The sequence shown here is derived from an EMBL/GenBank/DDBJ whole genome shotgun (WGS) entry which is preliminary data.</text>
</comment>
<evidence type="ECO:0000313" key="3">
    <source>
        <dbReference type="Proteomes" id="UP000803884"/>
    </source>
</evidence>
<feature type="region of interest" description="Disordered" evidence="1">
    <location>
        <begin position="1"/>
        <end position="110"/>
    </location>
</feature>
<dbReference type="AlphaFoldDB" id="A0AB34KWW6"/>
<evidence type="ECO:0008006" key="4">
    <source>
        <dbReference type="Google" id="ProtNLM"/>
    </source>
</evidence>
<proteinExistence type="predicted"/>
<dbReference type="Gene3D" id="3.40.50.150">
    <property type="entry name" value="Vaccinia Virus protein VP39"/>
    <property type="match status" value="1"/>
</dbReference>
<dbReference type="RefSeq" id="XP_069231856.1">
    <property type="nucleotide sequence ID" value="XM_069371063.1"/>
</dbReference>
<dbReference type="CDD" id="cd02440">
    <property type="entry name" value="AdoMet_MTases"/>
    <property type="match status" value="1"/>
</dbReference>
<dbReference type="Pfam" id="PF13489">
    <property type="entry name" value="Methyltransf_23"/>
    <property type="match status" value="1"/>
</dbReference>
<feature type="compositionally biased region" description="Polar residues" evidence="1">
    <location>
        <begin position="38"/>
        <end position="49"/>
    </location>
</feature>
<protein>
    <recommendedName>
        <fullName evidence="4">S-adenosyl-L-methionine-dependent methyltransferase</fullName>
    </recommendedName>
</protein>
<dbReference type="EMBL" id="JAAQHG020000006">
    <property type="protein sequence ID" value="KAL1588751.1"/>
    <property type="molecule type" value="Genomic_DNA"/>
</dbReference>
<evidence type="ECO:0000256" key="1">
    <source>
        <dbReference type="SAM" id="MobiDB-lite"/>
    </source>
</evidence>
<feature type="compositionally biased region" description="Low complexity" evidence="1">
    <location>
        <begin position="50"/>
        <end position="60"/>
    </location>
</feature>
<dbReference type="GeneID" id="96003901"/>